<proteinExistence type="predicted"/>
<dbReference type="Gene3D" id="3.30.310.120">
    <property type="entry name" value="Rbstp2229 like protein"/>
    <property type="match status" value="1"/>
</dbReference>
<dbReference type="Proteomes" id="UP000193834">
    <property type="component" value="Unassembled WGS sequence"/>
</dbReference>
<gene>
    <name evidence="1" type="ORF">SAMN06295960_0451</name>
</gene>
<accession>A0A1X7IGT7</accession>
<dbReference type="InterPro" id="IPR015062">
    <property type="entry name" value="DUF1885"/>
</dbReference>
<dbReference type="SUPFAM" id="SSF111171">
    <property type="entry name" value="Rbstp2229 protein"/>
    <property type="match status" value="1"/>
</dbReference>
<protein>
    <recommendedName>
        <fullName evidence="3">DUF1885 family protein</fullName>
    </recommendedName>
</protein>
<dbReference type="EMBL" id="FXAZ01000001">
    <property type="protein sequence ID" value="SMG14020.1"/>
    <property type="molecule type" value="Genomic_DNA"/>
</dbReference>
<keyword evidence="2" id="KW-1185">Reference proteome</keyword>
<evidence type="ECO:0000313" key="1">
    <source>
        <dbReference type="EMBL" id="SMG14020.1"/>
    </source>
</evidence>
<dbReference type="RefSeq" id="WP_085492715.1">
    <property type="nucleotide sequence ID" value="NZ_FXAZ01000001.1"/>
</dbReference>
<sequence>MSQRAIISFVKGSTIPSINLEGLQEQLMHYKEQAALTGRQLSWEYEEAAFPYTITSKPGFEDKGLILQGNEPIYRCILLGTGTNLKEDAASHYVEVVLPDTATSGDKSKANELCRYLAKTWKAELQLFNGRLMYCNPRK</sequence>
<organism evidence="1 2">
    <name type="scientific">Paenibacillus aquistagni</name>
    <dbReference type="NCBI Taxonomy" id="1852522"/>
    <lineage>
        <taxon>Bacteria</taxon>
        <taxon>Bacillati</taxon>
        <taxon>Bacillota</taxon>
        <taxon>Bacilli</taxon>
        <taxon>Bacillales</taxon>
        <taxon>Paenibacillaceae</taxon>
        <taxon>Paenibacillus</taxon>
    </lineage>
</organism>
<dbReference type="OrthoDB" id="2966171at2"/>
<dbReference type="Gene3D" id="1.20.5.850">
    <property type="entry name" value="Rbstp2229 protein"/>
    <property type="match status" value="1"/>
</dbReference>
<dbReference type="Pfam" id="PF08968">
    <property type="entry name" value="DUF1885"/>
    <property type="match status" value="1"/>
</dbReference>
<dbReference type="STRING" id="1852522.SAMN06295960_0451"/>
<reference evidence="1 2" key="1">
    <citation type="submission" date="2017-04" db="EMBL/GenBank/DDBJ databases">
        <authorList>
            <person name="Afonso C.L."/>
            <person name="Miller P.J."/>
            <person name="Scott M.A."/>
            <person name="Spackman E."/>
            <person name="Goraichik I."/>
            <person name="Dimitrov K.M."/>
            <person name="Suarez D.L."/>
            <person name="Swayne D.E."/>
        </authorList>
    </citation>
    <scope>NUCLEOTIDE SEQUENCE [LARGE SCALE GENOMIC DNA]</scope>
    <source>
        <strain evidence="1 2">11</strain>
    </source>
</reference>
<dbReference type="InterPro" id="IPR036294">
    <property type="entry name" value="Rbstp2229-like_sf"/>
</dbReference>
<name>A0A1X7IGT7_9BACL</name>
<dbReference type="AlphaFoldDB" id="A0A1X7IGT7"/>
<evidence type="ECO:0008006" key="3">
    <source>
        <dbReference type="Google" id="ProtNLM"/>
    </source>
</evidence>
<evidence type="ECO:0000313" key="2">
    <source>
        <dbReference type="Proteomes" id="UP000193834"/>
    </source>
</evidence>